<dbReference type="Pfam" id="PF05163">
    <property type="entry name" value="DinB"/>
    <property type="match status" value="1"/>
</dbReference>
<evidence type="ECO:0000256" key="1">
    <source>
        <dbReference type="ARBA" id="ARBA00008635"/>
    </source>
</evidence>
<dbReference type="RefSeq" id="WP_091544570.1">
    <property type="nucleotide sequence ID" value="NZ_FONY01000015.1"/>
</dbReference>
<evidence type="ECO:0000313" key="5">
    <source>
        <dbReference type="Proteomes" id="UP000199513"/>
    </source>
</evidence>
<comment type="similarity">
    <text evidence="1">Belongs to the DinB family.</text>
</comment>
<dbReference type="AlphaFoldDB" id="A0A1I2FV26"/>
<feature type="binding site" evidence="3">
    <location>
        <position position="127"/>
    </location>
    <ligand>
        <name>a divalent metal cation</name>
        <dbReference type="ChEBI" id="CHEBI:60240"/>
    </ligand>
</feature>
<dbReference type="InterPro" id="IPR034660">
    <property type="entry name" value="DinB/YfiT-like"/>
</dbReference>
<feature type="binding site" evidence="3">
    <location>
        <position position="123"/>
    </location>
    <ligand>
        <name>a divalent metal cation</name>
        <dbReference type="ChEBI" id="CHEBI:60240"/>
    </ligand>
</feature>
<reference evidence="5" key="1">
    <citation type="submission" date="2016-10" db="EMBL/GenBank/DDBJ databases">
        <authorList>
            <person name="Varghese N."/>
            <person name="Submissions S."/>
        </authorList>
    </citation>
    <scope>NUCLEOTIDE SEQUENCE [LARGE SCALE GENOMIC DNA]</scope>
    <source>
        <strain>GEY</strain>
        <strain evidence="5">DSM 9560</strain>
    </source>
</reference>
<dbReference type="SUPFAM" id="SSF109854">
    <property type="entry name" value="DinB/YfiT-like putative metalloenzymes"/>
    <property type="match status" value="1"/>
</dbReference>
<dbReference type="PANTHER" id="PTHR37302">
    <property type="entry name" value="SLR1116 PROTEIN"/>
    <property type="match status" value="1"/>
</dbReference>
<evidence type="ECO:0000313" key="4">
    <source>
        <dbReference type="EMBL" id="SFF08366.1"/>
    </source>
</evidence>
<keyword evidence="2 3" id="KW-0479">Metal-binding</keyword>
<dbReference type="InterPro" id="IPR007837">
    <property type="entry name" value="DinB"/>
</dbReference>
<keyword evidence="5" id="KW-1185">Reference proteome</keyword>
<dbReference type="GO" id="GO:0046872">
    <property type="term" value="F:metal ion binding"/>
    <property type="evidence" value="ECO:0007669"/>
    <property type="project" value="UniProtKB-KW"/>
</dbReference>
<proteinExistence type="inferred from homology"/>
<name>A0A1I2FV26_9BACT</name>
<dbReference type="EMBL" id="FONY01000015">
    <property type="protein sequence ID" value="SFF08366.1"/>
    <property type="molecule type" value="Genomic_DNA"/>
</dbReference>
<dbReference type="STRING" id="1003.SAMN04488541_101542"/>
<dbReference type="OrthoDB" id="9811413at2"/>
<dbReference type="PANTHER" id="PTHR37302:SF3">
    <property type="entry name" value="DAMAGE-INDUCIBLE PROTEIN DINB"/>
    <property type="match status" value="1"/>
</dbReference>
<evidence type="ECO:0000256" key="3">
    <source>
        <dbReference type="PIRSR" id="PIRSR607837-1"/>
    </source>
</evidence>
<dbReference type="Proteomes" id="UP000199513">
    <property type="component" value="Unassembled WGS sequence"/>
</dbReference>
<protein>
    <submittedName>
        <fullName evidence="4">Uncharacterized damage-inducible protein DinB (Forms a four-helix bundle)</fullName>
    </submittedName>
</protein>
<organism evidence="4 5">
    <name type="scientific">Thermoflexibacter ruber</name>
    <dbReference type="NCBI Taxonomy" id="1003"/>
    <lineage>
        <taxon>Bacteria</taxon>
        <taxon>Pseudomonadati</taxon>
        <taxon>Bacteroidota</taxon>
        <taxon>Cytophagia</taxon>
        <taxon>Cytophagales</taxon>
        <taxon>Thermoflexibacteraceae</taxon>
        <taxon>Thermoflexibacter</taxon>
    </lineage>
</organism>
<sequence length="161" mass="19402">MKEHFIRLFTYNHWANHRYFDFFKTIPTEKIPHRIHLLVSHVLTAQKLWLTRIKGNPDLSIHIWEILPWETLEKLSVENTKNWLNYLQNSNQEEFDRIMSYQNFQKVDYENIVSDIIIQCINHATYHRAQYAILLRQQDIAPPNTDFITFAREFDSNLALG</sequence>
<accession>A0A1I2FV26</accession>
<evidence type="ECO:0000256" key="2">
    <source>
        <dbReference type="ARBA" id="ARBA00022723"/>
    </source>
</evidence>
<dbReference type="Gene3D" id="1.20.120.450">
    <property type="entry name" value="dinb family like domain"/>
    <property type="match status" value="1"/>
</dbReference>
<feature type="binding site" evidence="3">
    <location>
        <position position="41"/>
    </location>
    <ligand>
        <name>a divalent metal cation</name>
        <dbReference type="ChEBI" id="CHEBI:60240"/>
    </ligand>
</feature>
<gene>
    <name evidence="4" type="ORF">SAMN04488541_101542</name>
</gene>